<feature type="binding site" evidence="3">
    <location>
        <position position="171"/>
    </location>
    <ligand>
        <name>Fe cation</name>
        <dbReference type="ChEBI" id="CHEBI:24875"/>
    </ligand>
</feature>
<evidence type="ECO:0000259" key="5">
    <source>
        <dbReference type="PROSITE" id="PS51371"/>
    </source>
</evidence>
<organism evidence="7 8">
    <name type="scientific">Haloarcula hispanica N601</name>
    <dbReference type="NCBI Taxonomy" id="1417673"/>
    <lineage>
        <taxon>Archaea</taxon>
        <taxon>Methanobacteriati</taxon>
        <taxon>Methanobacteriota</taxon>
        <taxon>Stenosarchaea group</taxon>
        <taxon>Halobacteria</taxon>
        <taxon>Halobacteriales</taxon>
        <taxon>Haloarculaceae</taxon>
        <taxon>Haloarcula</taxon>
    </lineage>
</organism>
<feature type="binding site" evidence="3">
    <location>
        <position position="171"/>
    </location>
    <ligand>
        <name>Zn(2+)</name>
        <dbReference type="ChEBI" id="CHEBI:29105"/>
    </ligand>
</feature>
<keyword evidence="3" id="KW-0408">Iron</keyword>
<gene>
    <name evidence="7" type="ORF">HISP_04480</name>
</gene>
<keyword evidence="1 2" id="KW-0129">CBS domain</keyword>
<dbReference type="KEGG" id="hhn:HISP_04480"/>
<dbReference type="PANTHER" id="PTHR43080:SF2">
    <property type="entry name" value="CBS DOMAIN-CONTAINING PROTEIN"/>
    <property type="match status" value="1"/>
</dbReference>
<name>V5TJ00_HALHI</name>
<feature type="binding site" evidence="3">
    <location>
        <position position="174"/>
    </location>
    <ligand>
        <name>Fe cation</name>
        <dbReference type="ChEBI" id="CHEBI:24875"/>
    </ligand>
</feature>
<feature type="domain" description="CBS" evidence="5">
    <location>
        <begin position="80"/>
        <end position="135"/>
    </location>
</feature>
<dbReference type="PROSITE" id="PS51901">
    <property type="entry name" value="ACP_MB"/>
    <property type="match status" value="1"/>
</dbReference>
<keyword evidence="8" id="KW-1185">Reference proteome</keyword>
<evidence type="ECO:0000256" key="4">
    <source>
        <dbReference type="SAM" id="MobiDB-lite"/>
    </source>
</evidence>
<dbReference type="InterPro" id="IPR046342">
    <property type="entry name" value="CBS_dom_sf"/>
</dbReference>
<keyword evidence="3" id="KW-0479">Metal-binding</keyword>
<feature type="domain" description="ACP-type MB" evidence="6">
    <location>
        <begin position="166"/>
        <end position="196"/>
    </location>
</feature>
<reference evidence="7 8" key="1">
    <citation type="journal article" date="2014" name="Genome Announc.">
        <title>Complete Genome Sequence of the Extremely Halophilic Archaeon Haloarcula hispanica Strain N601.</title>
        <authorList>
            <person name="Ding J.Y."/>
            <person name="Chiang P.W."/>
            <person name="Hong M.J."/>
            <person name="Dyall-Smith M."/>
            <person name="Tang S.L."/>
        </authorList>
    </citation>
    <scope>NUCLEOTIDE SEQUENCE [LARGE SCALE GENOMIC DNA]</scope>
    <source>
        <strain evidence="7 8">N601</strain>
    </source>
</reference>
<dbReference type="AlphaFoldDB" id="V5TJ00"/>
<accession>V5TJ00</accession>
<dbReference type="PROSITE" id="PS51371">
    <property type="entry name" value="CBS"/>
    <property type="match status" value="2"/>
</dbReference>
<proteinExistence type="predicted"/>
<evidence type="ECO:0000313" key="7">
    <source>
        <dbReference type="EMBL" id="AHB65296.1"/>
    </source>
</evidence>
<evidence type="ECO:0000256" key="2">
    <source>
        <dbReference type="PROSITE-ProRule" id="PRU00703"/>
    </source>
</evidence>
<feature type="binding site" evidence="3">
    <location>
        <position position="193"/>
    </location>
    <ligand>
        <name>Zn(2+)</name>
        <dbReference type="ChEBI" id="CHEBI:29105"/>
    </ligand>
</feature>
<dbReference type="EMBL" id="CP006884">
    <property type="protein sequence ID" value="AHB65296.1"/>
    <property type="molecule type" value="Genomic_DNA"/>
</dbReference>
<dbReference type="Proteomes" id="UP000018572">
    <property type="component" value="Chromosome 1"/>
</dbReference>
<dbReference type="PANTHER" id="PTHR43080">
    <property type="entry name" value="CBS DOMAIN-CONTAINING PROTEIN CBSX3, MITOCHONDRIAL"/>
    <property type="match status" value="1"/>
</dbReference>
<evidence type="ECO:0000313" key="8">
    <source>
        <dbReference type="Proteomes" id="UP000018572"/>
    </source>
</evidence>
<protein>
    <submittedName>
        <fullName evidence="7">Inosine-5`-monophosphate dehydrogenase</fullName>
    </submittedName>
</protein>
<feature type="binding site" evidence="3">
    <location>
        <position position="174"/>
    </location>
    <ligand>
        <name>Zn(2+)</name>
        <dbReference type="ChEBI" id="CHEBI:29105"/>
    </ligand>
</feature>
<feature type="binding site" evidence="3">
    <location>
        <position position="190"/>
    </location>
    <ligand>
        <name>Fe cation</name>
        <dbReference type="ChEBI" id="CHEBI:24875"/>
    </ligand>
</feature>
<feature type="binding site" evidence="3">
    <location>
        <position position="190"/>
    </location>
    <ligand>
        <name>Zn(2+)</name>
        <dbReference type="ChEBI" id="CHEBI:29105"/>
    </ligand>
</feature>
<dbReference type="InterPro" id="IPR000644">
    <property type="entry name" value="CBS_dom"/>
</dbReference>
<dbReference type="HOGENOM" id="CLU_040681_7_0_2"/>
<evidence type="ECO:0000256" key="1">
    <source>
        <dbReference type="ARBA" id="ARBA00023122"/>
    </source>
</evidence>
<dbReference type="SUPFAM" id="SSF54631">
    <property type="entry name" value="CBS-domain pair"/>
    <property type="match status" value="1"/>
</dbReference>
<dbReference type="Gene3D" id="3.10.580.10">
    <property type="entry name" value="CBS-domain"/>
    <property type="match status" value="1"/>
</dbReference>
<keyword evidence="3" id="KW-0862">Zinc</keyword>
<sequence>MVLRHMNGEVTVREVMNREYVGASESDDLLETTELLIREDQHPILVLRGNEPVGVATDRDVLAYIVDGGDPETATVGDVMRESIPTIGPDAGLPAARDRMATRSAEFLLVTADGEPLGTLTEHDILSTARLESESTEVAEQPSTVATTGQEATTDGMQSAVEDSFDNQGICSACSTFTRDLASFNGQLLCADCRDV</sequence>
<feature type="binding site" evidence="3">
    <location>
        <position position="193"/>
    </location>
    <ligand>
        <name>Fe cation</name>
        <dbReference type="ChEBI" id="CHEBI:24875"/>
    </ligand>
</feature>
<dbReference type="Pfam" id="PF00571">
    <property type="entry name" value="CBS"/>
    <property type="match status" value="2"/>
</dbReference>
<dbReference type="GO" id="GO:0046872">
    <property type="term" value="F:metal ion binding"/>
    <property type="evidence" value="ECO:0007669"/>
    <property type="project" value="UniProtKB-KW"/>
</dbReference>
<feature type="compositionally biased region" description="Polar residues" evidence="4">
    <location>
        <begin position="136"/>
        <end position="156"/>
    </location>
</feature>
<feature type="region of interest" description="Disordered" evidence="4">
    <location>
        <begin position="132"/>
        <end position="156"/>
    </location>
</feature>
<evidence type="ECO:0000259" key="6">
    <source>
        <dbReference type="PROSITE" id="PS51901"/>
    </source>
</evidence>
<dbReference type="CDD" id="cd02205">
    <property type="entry name" value="CBS_pair_SF"/>
    <property type="match status" value="1"/>
</dbReference>
<evidence type="ECO:0000256" key="3">
    <source>
        <dbReference type="PROSITE-ProRule" id="PRU01249"/>
    </source>
</evidence>
<dbReference type="InterPro" id="IPR051257">
    <property type="entry name" value="Diverse_CBS-Domain"/>
</dbReference>
<dbReference type="InterPro" id="IPR044065">
    <property type="entry name" value="ACP_MB"/>
</dbReference>
<feature type="domain" description="CBS" evidence="5">
    <location>
        <begin position="16"/>
        <end position="72"/>
    </location>
</feature>